<protein>
    <recommendedName>
        <fullName evidence="2">Squalene cyclase C-terminal domain-containing protein</fullName>
    </recommendedName>
</protein>
<feature type="signal peptide" evidence="1">
    <location>
        <begin position="1"/>
        <end position="21"/>
    </location>
</feature>
<evidence type="ECO:0000259" key="2">
    <source>
        <dbReference type="Pfam" id="PF13243"/>
    </source>
</evidence>
<organism evidence="3 4">
    <name type="scientific">Polystyrenella longa</name>
    <dbReference type="NCBI Taxonomy" id="2528007"/>
    <lineage>
        <taxon>Bacteria</taxon>
        <taxon>Pseudomonadati</taxon>
        <taxon>Planctomycetota</taxon>
        <taxon>Planctomycetia</taxon>
        <taxon>Planctomycetales</taxon>
        <taxon>Planctomycetaceae</taxon>
        <taxon>Polystyrenella</taxon>
    </lineage>
</organism>
<sequence precursor="true">MNKLTLVCTLLVAGIATSLSAAAPTLDQQTKAGINFLRNSQADDGSWTAPNRPGVSGLITTSLLESDLPVDDPTVAKALKHLESFVQPDGGIYNPEGSHRNYETCIILMAFEEANEDGRYDTQIKNAEKFLRGLQWDEGEGLESNDTSYGGAGYGSHQRPDMSNTQFFLDALKAAGAEEDDPAVQKALVFISRAQNLESEYNQTAFAGKINDGGFFYTPAAGGETKAGETENGGLRSYGSMTYAGLKSMAYAGLEKDDVRVAAALKWIQKYYTLDTNPGMGEQGLFYYYHTFAKTLDVLDMEQVTSADGTEHDWEVELVSKLGSLQRSNGSWVNKADRWYEGDPNLVTAYALMALSYCE</sequence>
<dbReference type="RefSeq" id="WP_144998540.1">
    <property type="nucleotide sequence ID" value="NZ_CP036281.1"/>
</dbReference>
<dbReference type="SUPFAM" id="SSF48239">
    <property type="entry name" value="Terpenoid cyclases/Protein prenyltransferases"/>
    <property type="match status" value="1"/>
</dbReference>
<evidence type="ECO:0000256" key="1">
    <source>
        <dbReference type="SAM" id="SignalP"/>
    </source>
</evidence>
<keyword evidence="4" id="KW-1185">Reference proteome</keyword>
<proteinExistence type="predicted"/>
<evidence type="ECO:0000313" key="4">
    <source>
        <dbReference type="Proteomes" id="UP000317178"/>
    </source>
</evidence>
<feature type="domain" description="Squalene cyclase C-terminal" evidence="2">
    <location>
        <begin position="55"/>
        <end position="209"/>
    </location>
</feature>
<reference evidence="3 4" key="1">
    <citation type="submission" date="2019-02" db="EMBL/GenBank/DDBJ databases">
        <title>Deep-cultivation of Planctomycetes and their phenomic and genomic characterization uncovers novel biology.</title>
        <authorList>
            <person name="Wiegand S."/>
            <person name="Jogler M."/>
            <person name="Boedeker C."/>
            <person name="Pinto D."/>
            <person name="Vollmers J."/>
            <person name="Rivas-Marin E."/>
            <person name="Kohn T."/>
            <person name="Peeters S.H."/>
            <person name="Heuer A."/>
            <person name="Rast P."/>
            <person name="Oberbeckmann S."/>
            <person name="Bunk B."/>
            <person name="Jeske O."/>
            <person name="Meyerdierks A."/>
            <person name="Storesund J.E."/>
            <person name="Kallscheuer N."/>
            <person name="Luecker S."/>
            <person name="Lage O.M."/>
            <person name="Pohl T."/>
            <person name="Merkel B.J."/>
            <person name="Hornburger P."/>
            <person name="Mueller R.-W."/>
            <person name="Bruemmer F."/>
            <person name="Labrenz M."/>
            <person name="Spormann A.M."/>
            <person name="Op den Camp H."/>
            <person name="Overmann J."/>
            <person name="Amann R."/>
            <person name="Jetten M.S.M."/>
            <person name="Mascher T."/>
            <person name="Medema M.H."/>
            <person name="Devos D.P."/>
            <person name="Kaster A.-K."/>
            <person name="Ovreas L."/>
            <person name="Rohde M."/>
            <person name="Galperin M.Y."/>
            <person name="Jogler C."/>
        </authorList>
    </citation>
    <scope>NUCLEOTIDE SEQUENCE [LARGE SCALE GENOMIC DNA]</scope>
    <source>
        <strain evidence="3 4">Pla110</strain>
    </source>
</reference>
<dbReference type="InterPro" id="IPR008930">
    <property type="entry name" value="Terpenoid_cyclase/PrenylTrfase"/>
</dbReference>
<dbReference type="OrthoDB" id="179940at2"/>
<feature type="chain" id="PRO_5021906141" description="Squalene cyclase C-terminal domain-containing protein" evidence="1">
    <location>
        <begin position="22"/>
        <end position="359"/>
    </location>
</feature>
<dbReference type="EMBL" id="CP036281">
    <property type="protein sequence ID" value="QDU82392.1"/>
    <property type="molecule type" value="Genomic_DNA"/>
</dbReference>
<evidence type="ECO:0000313" key="3">
    <source>
        <dbReference type="EMBL" id="QDU82392.1"/>
    </source>
</evidence>
<dbReference type="Gene3D" id="1.50.10.20">
    <property type="match status" value="2"/>
</dbReference>
<dbReference type="CDD" id="cd00688">
    <property type="entry name" value="ISOPREN_C2_like"/>
    <property type="match status" value="1"/>
</dbReference>
<dbReference type="InterPro" id="IPR032696">
    <property type="entry name" value="SQ_cyclase_C"/>
</dbReference>
<gene>
    <name evidence="3" type="ORF">Pla110_41470</name>
</gene>
<dbReference type="KEGG" id="plon:Pla110_41470"/>
<name>A0A518CT41_9PLAN</name>
<dbReference type="Proteomes" id="UP000317178">
    <property type="component" value="Chromosome"/>
</dbReference>
<accession>A0A518CT41</accession>
<keyword evidence="1" id="KW-0732">Signal</keyword>
<dbReference type="Pfam" id="PF13243">
    <property type="entry name" value="SQHop_cyclase_C"/>
    <property type="match status" value="1"/>
</dbReference>
<dbReference type="AlphaFoldDB" id="A0A518CT41"/>